<evidence type="ECO:0000259" key="2">
    <source>
        <dbReference type="Pfam" id="PF00419"/>
    </source>
</evidence>
<dbReference type="AlphaFoldDB" id="A0A6J4ZW40"/>
<dbReference type="Pfam" id="PF00419">
    <property type="entry name" value="Fimbrial"/>
    <property type="match status" value="1"/>
</dbReference>
<dbReference type="RefSeq" id="WP_054428899.1">
    <property type="nucleotide sequence ID" value="NZ_CADIJR010000017.1"/>
</dbReference>
<dbReference type="PANTHER" id="PTHR33420:SF3">
    <property type="entry name" value="FIMBRIAL SUBUNIT ELFA"/>
    <property type="match status" value="1"/>
</dbReference>
<sequence length="369" mass="37662">MFSTPLLPPRAAPLRWLAALAIILFFGAPLQAGAVTTCTLANGGLFSVTFPSAISVPRDAPVGTLLATADWTGMNTIYACDITANSVAGIDIRIVGLTQTNVTVQNPANGGGTYKVHATNLPGVGIAFSGQFVVGGCGPQPPAGRVDMTGNGGSRWRTCAGPDNNGRQPYGFNAMTAMLVKTGDIQPGMVSLPGDVLLTRPIMGGADINNPIVSPGPNASFRVNAVAVSVKSCTTSNVTVPLGQYTTKSFKGVGSETPRVKFSVPINNCPAGLQRIGLQFSAPSGVVDANNGVIALSAESTAQGLGLKLVSVSNGKPMAFGAPGYEVAQYAPATGGSYSADFYASYVQTGAAIKPGTANGTLIFTLLYR</sequence>
<reference evidence="3 4" key="1">
    <citation type="submission" date="2020-04" db="EMBL/GenBank/DDBJ databases">
        <authorList>
            <person name="De Canck E."/>
        </authorList>
    </citation>
    <scope>NUCLEOTIDE SEQUENCE [LARGE SCALE GENOMIC DNA]</scope>
    <source>
        <strain evidence="3 4">LMG 26845</strain>
    </source>
</reference>
<keyword evidence="1" id="KW-0732">Signal</keyword>
<dbReference type="InterPro" id="IPR036937">
    <property type="entry name" value="Adhesion_dom_fimbrial_sf"/>
</dbReference>
<name>A0A6J4ZW40_9BURK</name>
<dbReference type="GO" id="GO:0043709">
    <property type="term" value="P:cell adhesion involved in single-species biofilm formation"/>
    <property type="evidence" value="ECO:0007669"/>
    <property type="project" value="TreeGrafter"/>
</dbReference>
<accession>A0A6J4ZW40</accession>
<dbReference type="Proteomes" id="UP000507979">
    <property type="component" value="Unassembled WGS sequence"/>
</dbReference>
<feature type="domain" description="Fimbrial-type adhesion" evidence="2">
    <location>
        <begin position="232"/>
        <end position="368"/>
    </location>
</feature>
<dbReference type="InterPro" id="IPR000259">
    <property type="entry name" value="Adhesion_dom_fimbrial"/>
</dbReference>
<dbReference type="Gene3D" id="2.60.40.3310">
    <property type="match status" value="1"/>
</dbReference>
<evidence type="ECO:0000313" key="4">
    <source>
        <dbReference type="Proteomes" id="UP000507979"/>
    </source>
</evidence>
<protein>
    <recommendedName>
        <fullName evidence="2">Fimbrial-type adhesion domain-containing protein</fullName>
    </recommendedName>
</protein>
<dbReference type="Gene3D" id="2.60.40.1090">
    <property type="entry name" value="Fimbrial-type adhesion domain"/>
    <property type="match status" value="1"/>
</dbReference>
<evidence type="ECO:0000256" key="1">
    <source>
        <dbReference type="ARBA" id="ARBA00022729"/>
    </source>
</evidence>
<dbReference type="EMBL" id="CADIJR010000017">
    <property type="protein sequence ID" value="CAB3644429.1"/>
    <property type="molecule type" value="Genomic_DNA"/>
</dbReference>
<dbReference type="InterPro" id="IPR050263">
    <property type="entry name" value="Bact_Fimbrial_Adh_Pro"/>
</dbReference>
<gene>
    <name evidence="3" type="ORF">LMG26845_02326</name>
</gene>
<dbReference type="InterPro" id="IPR008966">
    <property type="entry name" value="Adhesion_dom_sf"/>
</dbReference>
<organism evidence="3 4">
    <name type="scientific">Achromobacter insuavis</name>
    <dbReference type="NCBI Taxonomy" id="1287735"/>
    <lineage>
        <taxon>Bacteria</taxon>
        <taxon>Pseudomonadati</taxon>
        <taxon>Pseudomonadota</taxon>
        <taxon>Betaproteobacteria</taxon>
        <taxon>Burkholderiales</taxon>
        <taxon>Alcaligenaceae</taxon>
        <taxon>Achromobacter</taxon>
    </lineage>
</organism>
<dbReference type="GeneID" id="92898184"/>
<dbReference type="PANTHER" id="PTHR33420">
    <property type="entry name" value="FIMBRIAL SUBUNIT ELFA-RELATED"/>
    <property type="match status" value="1"/>
</dbReference>
<evidence type="ECO:0000313" key="3">
    <source>
        <dbReference type="EMBL" id="CAB3644429.1"/>
    </source>
</evidence>
<dbReference type="GO" id="GO:0009289">
    <property type="term" value="C:pilus"/>
    <property type="evidence" value="ECO:0007669"/>
    <property type="project" value="InterPro"/>
</dbReference>
<dbReference type="SUPFAM" id="SSF49401">
    <property type="entry name" value="Bacterial adhesins"/>
    <property type="match status" value="1"/>
</dbReference>
<proteinExistence type="predicted"/>
<keyword evidence="4" id="KW-1185">Reference proteome</keyword>